<evidence type="ECO:0000259" key="5">
    <source>
        <dbReference type="PROSITE" id="PS50982"/>
    </source>
</evidence>
<dbReference type="Pfam" id="PF01429">
    <property type="entry name" value="MBD"/>
    <property type="match status" value="1"/>
</dbReference>
<gene>
    <name evidence="6" type="ORF">KP79_PYT10915</name>
</gene>
<dbReference type="PROSITE" id="PS50982">
    <property type="entry name" value="MBD"/>
    <property type="match status" value="1"/>
</dbReference>
<evidence type="ECO:0000256" key="4">
    <source>
        <dbReference type="SAM" id="MobiDB-lite"/>
    </source>
</evidence>
<feature type="compositionally biased region" description="Polar residues" evidence="4">
    <location>
        <begin position="458"/>
        <end position="468"/>
    </location>
</feature>
<dbReference type="GO" id="GO:0003824">
    <property type="term" value="F:catalytic activity"/>
    <property type="evidence" value="ECO:0007669"/>
    <property type="project" value="InterPro"/>
</dbReference>
<organism evidence="6 7">
    <name type="scientific">Mizuhopecten yessoensis</name>
    <name type="common">Japanese scallop</name>
    <name type="synonym">Patinopecten yessoensis</name>
    <dbReference type="NCBI Taxonomy" id="6573"/>
    <lineage>
        <taxon>Eukaryota</taxon>
        <taxon>Metazoa</taxon>
        <taxon>Spiralia</taxon>
        <taxon>Lophotrochozoa</taxon>
        <taxon>Mollusca</taxon>
        <taxon>Bivalvia</taxon>
        <taxon>Autobranchia</taxon>
        <taxon>Pteriomorphia</taxon>
        <taxon>Pectinida</taxon>
        <taxon>Pectinoidea</taxon>
        <taxon>Pectinidae</taxon>
        <taxon>Mizuhopecten</taxon>
    </lineage>
</organism>
<dbReference type="AlphaFoldDB" id="A0A210QZV7"/>
<feature type="compositionally biased region" description="Basic residues" evidence="4">
    <location>
        <begin position="375"/>
        <end position="389"/>
    </location>
</feature>
<feature type="compositionally biased region" description="Polar residues" evidence="4">
    <location>
        <begin position="707"/>
        <end position="721"/>
    </location>
</feature>
<feature type="region of interest" description="Disordered" evidence="4">
    <location>
        <begin position="522"/>
        <end position="570"/>
    </location>
</feature>
<keyword evidence="2" id="KW-0597">Phosphoprotein</keyword>
<dbReference type="STRING" id="6573.A0A210QZV7"/>
<dbReference type="PANTHER" id="PTHR15074:SF0">
    <property type="entry name" value="METHYL-CPG-BINDING DOMAIN PROTEIN 4-LIKE PROTEIN"/>
    <property type="match status" value="1"/>
</dbReference>
<feature type="compositionally biased region" description="Acidic residues" evidence="4">
    <location>
        <begin position="28"/>
        <end position="41"/>
    </location>
</feature>
<keyword evidence="3" id="KW-0539">Nucleus</keyword>
<dbReference type="EMBL" id="NEDP02001128">
    <property type="protein sequence ID" value="OWF54242.1"/>
    <property type="molecule type" value="Genomic_DNA"/>
</dbReference>
<dbReference type="Gene3D" id="1.10.340.30">
    <property type="entry name" value="Hypothetical protein, domain 2"/>
    <property type="match status" value="1"/>
</dbReference>
<evidence type="ECO:0000313" key="7">
    <source>
        <dbReference type="Proteomes" id="UP000242188"/>
    </source>
</evidence>
<sequence length="1043" mass="115231">MEGDGGPHALYVAMQPFVLPTVIHDPDAQEDEEDETGMSDEEGVRMEEGQEEEGFDYADPNFEDSAAYRYDDEHNKPVDLDNSDEALLGESVGYMDDIPAGDLEQQNIYIDDHAYADVDDARESTTSDVVFIQPPPVQIRGDHTYDISPMLHDKNLPEGWSRRVVQRLNGKSAGKYDVYLYSPSGKKMRSKTELATYVAEKQLELDVEAFDFTVRGKHHSTNQGSVTRKGQRKNKAEKREIMKSPSVRSPVKTKMTPKSSTKSLKALSKPPSKASKTKTLKTGKSQKSDKLEIKQTTSGKVKVSPKLSRKRSRSMTKNVSPKEETKIQLSKTSQQSGKRKNISPKKTLAQKLVIKMAFGPGVKRKGDAEEEGPAKKQKKKGKGRGRGPKTKVVDDNEEDSVTENGGKLRIGDSDDISKLDTFNEKLDSPTMDDEYNDSFPDENMNSQLSPRLNPHTMVHSNVTQSMSKDLTKKEVSKKKPKSHGDNIFDLFQNVGMDSNNVCDSSAEESEIVPVTSEPVKVDPAKVATERRPSRQRMRSKRYSADIYSVDEPKVQRNSSRRQSSTLSPSVAKTAKLSTDLDGTAVLGGSVINVAPSSVQLPGGIALSDSMVSGATAPGLVSADMVSGGVMAGELVSGVYVMASVVTANPDGIDMSQVVTPAYTYCLTNPEGTNLYATSDNVEANPSVSADDAIQDEIDTKDNESKVDTNTNADTTPEISENISDEVEERSLCPSKSSPIKPPIRSSPVKSSPFKSSPVKITSAKYSPVKMSSKTNNKSNVASGDTKGKFCASAVENLDDLFTFIKNVPASPRHQRRASNEEGPKFSPLLSSPERSRSRSVSLSATSPQLASEEISHVEDIPSDSEEAEFTPTRRLSAETESKYFAHGKFLPRPELHRDTTWVPPKSPFCLIQESLYHDPWKLLIGTIFLNRTTGKAAIPLLWKFFNKWPNPDAARKADAAAIAKLLTPLGLHEKRAKIIIRFSDEYLTKDWSYPEELHGIGKYGNDSYRMFCVNEWKRVDPKDHKLNDYHTWLWGNHKQLGID</sequence>
<feature type="region of interest" description="Disordered" evidence="4">
    <location>
        <begin position="810"/>
        <end position="875"/>
    </location>
</feature>
<evidence type="ECO:0000256" key="3">
    <source>
        <dbReference type="ARBA" id="ARBA00023242"/>
    </source>
</evidence>
<feature type="compositionally biased region" description="Basic and acidic residues" evidence="4">
    <location>
        <begin position="522"/>
        <end position="532"/>
    </location>
</feature>
<dbReference type="FunFam" id="1.10.340.30:FF:000007">
    <property type="entry name" value="Methyl-CpG-binding domain protein 4"/>
    <property type="match status" value="1"/>
</dbReference>
<name>A0A210QZV7_MIZYE</name>
<dbReference type="InterPro" id="IPR045138">
    <property type="entry name" value="MeCP2/MBD4"/>
</dbReference>
<keyword evidence="7" id="KW-1185">Reference proteome</keyword>
<feature type="region of interest" description="Disordered" evidence="4">
    <location>
        <begin position="695"/>
        <end position="759"/>
    </location>
</feature>
<dbReference type="OrthoDB" id="10265068at2759"/>
<accession>A0A210QZV7</accession>
<feature type="compositionally biased region" description="Acidic residues" evidence="4">
    <location>
        <begin position="430"/>
        <end position="440"/>
    </location>
</feature>
<reference evidence="6 7" key="1">
    <citation type="journal article" date="2017" name="Nat. Ecol. Evol.">
        <title>Scallop genome provides insights into evolution of bilaterian karyotype and development.</title>
        <authorList>
            <person name="Wang S."/>
            <person name="Zhang J."/>
            <person name="Jiao W."/>
            <person name="Li J."/>
            <person name="Xun X."/>
            <person name="Sun Y."/>
            <person name="Guo X."/>
            <person name="Huan P."/>
            <person name="Dong B."/>
            <person name="Zhang L."/>
            <person name="Hu X."/>
            <person name="Sun X."/>
            <person name="Wang J."/>
            <person name="Zhao C."/>
            <person name="Wang Y."/>
            <person name="Wang D."/>
            <person name="Huang X."/>
            <person name="Wang R."/>
            <person name="Lv J."/>
            <person name="Li Y."/>
            <person name="Zhang Z."/>
            <person name="Liu B."/>
            <person name="Lu W."/>
            <person name="Hui Y."/>
            <person name="Liang J."/>
            <person name="Zhou Z."/>
            <person name="Hou R."/>
            <person name="Li X."/>
            <person name="Liu Y."/>
            <person name="Li H."/>
            <person name="Ning X."/>
            <person name="Lin Y."/>
            <person name="Zhao L."/>
            <person name="Xing Q."/>
            <person name="Dou J."/>
            <person name="Li Y."/>
            <person name="Mao J."/>
            <person name="Guo H."/>
            <person name="Dou H."/>
            <person name="Li T."/>
            <person name="Mu C."/>
            <person name="Jiang W."/>
            <person name="Fu Q."/>
            <person name="Fu X."/>
            <person name="Miao Y."/>
            <person name="Liu J."/>
            <person name="Yu Q."/>
            <person name="Li R."/>
            <person name="Liao H."/>
            <person name="Li X."/>
            <person name="Kong Y."/>
            <person name="Jiang Z."/>
            <person name="Chourrout D."/>
            <person name="Li R."/>
            <person name="Bao Z."/>
        </authorList>
    </citation>
    <scope>NUCLEOTIDE SEQUENCE [LARGE SCALE GENOMIC DNA]</scope>
    <source>
        <strain evidence="6 7">PY_sf001</strain>
    </source>
</reference>
<dbReference type="Proteomes" id="UP000242188">
    <property type="component" value="Unassembled WGS sequence"/>
</dbReference>
<feature type="compositionally biased region" description="Basic and acidic residues" evidence="4">
    <location>
        <begin position="697"/>
        <end position="706"/>
    </location>
</feature>
<dbReference type="GO" id="GO:0005634">
    <property type="term" value="C:nucleus"/>
    <property type="evidence" value="ECO:0007669"/>
    <property type="project" value="UniProtKB-SubCell"/>
</dbReference>
<evidence type="ECO:0000256" key="2">
    <source>
        <dbReference type="ARBA" id="ARBA00022553"/>
    </source>
</evidence>
<feature type="region of interest" description="Disordered" evidence="4">
    <location>
        <begin position="23"/>
        <end position="81"/>
    </location>
</feature>
<dbReference type="SMART" id="SM00391">
    <property type="entry name" value="MBD"/>
    <property type="match status" value="1"/>
</dbReference>
<dbReference type="Gene3D" id="3.30.890.10">
    <property type="entry name" value="Methyl-cpg-binding Protein 2, Chain A"/>
    <property type="match status" value="1"/>
</dbReference>
<feature type="compositionally biased region" description="Basic and acidic residues" evidence="4">
    <location>
        <begin position="409"/>
        <end position="427"/>
    </location>
</feature>
<comment type="subcellular location">
    <subcellularLocation>
        <location evidence="1">Nucleus</location>
    </subcellularLocation>
</comment>
<evidence type="ECO:0000256" key="1">
    <source>
        <dbReference type="ARBA" id="ARBA00004123"/>
    </source>
</evidence>
<feature type="compositionally biased region" description="Low complexity" evidence="4">
    <location>
        <begin position="733"/>
        <end position="759"/>
    </location>
</feature>
<dbReference type="SUPFAM" id="SSF48150">
    <property type="entry name" value="DNA-glycosylase"/>
    <property type="match status" value="1"/>
</dbReference>
<proteinExistence type="predicted"/>
<feature type="compositionally biased region" description="Low complexity" evidence="4">
    <location>
        <begin position="252"/>
        <end position="274"/>
    </location>
</feature>
<dbReference type="CDD" id="cd01396">
    <property type="entry name" value="MeCP2_MBD"/>
    <property type="match status" value="1"/>
</dbReference>
<dbReference type="InterPro" id="IPR011257">
    <property type="entry name" value="DNA_glycosylase"/>
</dbReference>
<feature type="compositionally biased region" description="Basic and acidic residues" evidence="4">
    <location>
        <begin position="69"/>
        <end position="79"/>
    </location>
</feature>
<dbReference type="SUPFAM" id="SSF54171">
    <property type="entry name" value="DNA-binding domain"/>
    <property type="match status" value="1"/>
</dbReference>
<dbReference type="InterPro" id="IPR016177">
    <property type="entry name" value="DNA-bd_dom_sf"/>
</dbReference>
<feature type="region of interest" description="Disordered" evidence="4">
    <location>
        <begin position="218"/>
        <end position="486"/>
    </location>
</feature>
<dbReference type="PANTHER" id="PTHR15074">
    <property type="entry name" value="METHYL-CPG-BINDING PROTEIN"/>
    <property type="match status" value="1"/>
</dbReference>
<evidence type="ECO:0000313" key="6">
    <source>
        <dbReference type="EMBL" id="OWF54242.1"/>
    </source>
</evidence>
<protein>
    <submittedName>
        <fullName evidence="6">Methyl-CpG-binding domain protein 4</fullName>
    </submittedName>
</protein>
<feature type="compositionally biased region" description="Low complexity" evidence="4">
    <location>
        <begin position="826"/>
        <end position="847"/>
    </location>
</feature>
<feature type="domain" description="MBD" evidence="5">
    <location>
        <begin position="146"/>
        <end position="217"/>
    </location>
</feature>
<dbReference type="GO" id="GO:0006281">
    <property type="term" value="P:DNA repair"/>
    <property type="evidence" value="ECO:0007669"/>
    <property type="project" value="InterPro"/>
</dbReference>
<dbReference type="GO" id="GO:0003677">
    <property type="term" value="F:DNA binding"/>
    <property type="evidence" value="ECO:0007669"/>
    <property type="project" value="InterPro"/>
</dbReference>
<dbReference type="InterPro" id="IPR001739">
    <property type="entry name" value="Methyl_CpG_DNA-bd"/>
</dbReference>
<comment type="caution">
    <text evidence="6">The sequence shown here is derived from an EMBL/GenBank/DDBJ whole genome shotgun (WGS) entry which is preliminary data.</text>
</comment>
<feature type="compositionally biased region" description="Polar residues" evidence="4">
    <location>
        <begin position="327"/>
        <end position="336"/>
    </location>
</feature>
<feature type="compositionally biased region" description="Low complexity" evidence="4">
    <location>
        <begin position="556"/>
        <end position="569"/>
    </location>
</feature>